<evidence type="ECO:0000256" key="1">
    <source>
        <dbReference type="SAM" id="MobiDB-lite"/>
    </source>
</evidence>
<protein>
    <submittedName>
        <fullName evidence="2">Uncharacterized protein</fullName>
    </submittedName>
</protein>
<dbReference type="AlphaFoldDB" id="A0AA92C4V9"/>
<reference evidence="2 3" key="1">
    <citation type="submission" date="2018-04" db="EMBL/GenBank/DDBJ databases">
        <authorList>
            <person name="Hagen T."/>
        </authorList>
    </citation>
    <scope>NUCLEOTIDE SEQUENCE [LARGE SCALE GENOMIC DNA]</scope>
    <source>
        <strain evidence="2 3">TPD7009</strain>
    </source>
</reference>
<dbReference type="Proteomes" id="UP000244335">
    <property type="component" value="Unassembled WGS sequence"/>
</dbReference>
<dbReference type="GeneID" id="301039995"/>
<organism evidence="2 3">
    <name type="scientific">Rhizobium rhizogenes</name>
    <name type="common">Agrobacterium rhizogenes</name>
    <dbReference type="NCBI Taxonomy" id="359"/>
    <lineage>
        <taxon>Bacteria</taxon>
        <taxon>Pseudomonadati</taxon>
        <taxon>Pseudomonadota</taxon>
        <taxon>Alphaproteobacteria</taxon>
        <taxon>Hyphomicrobiales</taxon>
        <taxon>Rhizobiaceae</taxon>
        <taxon>Rhizobium/Agrobacterium group</taxon>
        <taxon>Rhizobium</taxon>
    </lineage>
</organism>
<feature type="region of interest" description="Disordered" evidence="1">
    <location>
        <begin position="38"/>
        <end position="64"/>
    </location>
</feature>
<dbReference type="RefSeq" id="WP_062599871.1">
    <property type="nucleotide sequence ID" value="NZ_QDFR01000002.1"/>
</dbReference>
<proteinExistence type="predicted"/>
<feature type="compositionally biased region" description="Basic and acidic residues" evidence="1">
    <location>
        <begin position="53"/>
        <end position="64"/>
    </location>
</feature>
<evidence type="ECO:0000313" key="3">
    <source>
        <dbReference type="Proteomes" id="UP000244335"/>
    </source>
</evidence>
<accession>A0AA92C4V9</accession>
<sequence length="97" mass="10362">MADNATNTIRATFETREAADLAVEHLVQQHGIARPDIFIQSASDENTTGTESSRGDVKRADAPHEGEIEVSVDIAADQLQAVQRSFGDAGAIRVSGR</sequence>
<name>A0AA92C4V9_RHIRH</name>
<gene>
    <name evidence="2" type="ORF">DC430_10085</name>
</gene>
<evidence type="ECO:0000313" key="2">
    <source>
        <dbReference type="EMBL" id="PVE55512.1"/>
    </source>
</evidence>
<feature type="compositionally biased region" description="Polar residues" evidence="1">
    <location>
        <begin position="40"/>
        <end position="52"/>
    </location>
</feature>
<comment type="caution">
    <text evidence="2">The sequence shown here is derived from an EMBL/GenBank/DDBJ whole genome shotgun (WGS) entry which is preliminary data.</text>
</comment>
<dbReference type="EMBL" id="QDFR01000002">
    <property type="protein sequence ID" value="PVE55512.1"/>
    <property type="molecule type" value="Genomic_DNA"/>
</dbReference>